<dbReference type="RefSeq" id="WP_138288361.1">
    <property type="nucleotide sequence ID" value="NZ_CP058350.1"/>
</dbReference>
<dbReference type="PROSITE" id="PS51257">
    <property type="entry name" value="PROKAR_LIPOPROTEIN"/>
    <property type="match status" value="1"/>
</dbReference>
<evidence type="ECO:0008006" key="3">
    <source>
        <dbReference type="Google" id="ProtNLM"/>
    </source>
</evidence>
<dbReference type="Proteomes" id="UP000308530">
    <property type="component" value="Chromosome"/>
</dbReference>
<evidence type="ECO:0000313" key="1">
    <source>
        <dbReference type="EMBL" id="QLF69719.1"/>
    </source>
</evidence>
<accession>A0ABX6QMG3</accession>
<dbReference type="EMBL" id="CP058350">
    <property type="protein sequence ID" value="QLF69719.1"/>
    <property type="molecule type" value="Genomic_DNA"/>
</dbReference>
<keyword evidence="2" id="KW-1185">Reference proteome</keyword>
<protein>
    <recommendedName>
        <fullName evidence="3">Lipoprotein</fullName>
    </recommendedName>
</protein>
<sequence>MKVRASMIAGLALTLAGCTTTGPAKNAIEEKWNGREAGAFFAKFGPPVADTAAGGATLYTWRGGRSTRTLPAEYETARDGTRGRLLRPARTVYLRCEVQLTVSPDYVIRSVRTVVDRPGANGGPSYCEEFLTAN</sequence>
<gene>
    <name evidence="1" type="ORF">FE840_009290</name>
</gene>
<evidence type="ECO:0000313" key="2">
    <source>
        <dbReference type="Proteomes" id="UP000308530"/>
    </source>
</evidence>
<proteinExistence type="predicted"/>
<organism evidence="1 2">
    <name type="scientific">Peteryoungia desertarenae</name>
    <dbReference type="NCBI Taxonomy" id="1813451"/>
    <lineage>
        <taxon>Bacteria</taxon>
        <taxon>Pseudomonadati</taxon>
        <taxon>Pseudomonadota</taxon>
        <taxon>Alphaproteobacteria</taxon>
        <taxon>Hyphomicrobiales</taxon>
        <taxon>Rhizobiaceae</taxon>
        <taxon>Peteryoungia</taxon>
    </lineage>
</organism>
<reference evidence="1 2" key="1">
    <citation type="submission" date="2020-06" db="EMBL/GenBank/DDBJ databases">
        <title>Genome sequence of Rhizobium sp strain ADMK78.</title>
        <authorList>
            <person name="Rahi P."/>
        </authorList>
    </citation>
    <scope>NUCLEOTIDE SEQUENCE [LARGE SCALE GENOMIC DNA]</scope>
    <source>
        <strain evidence="1 2">ADMK78</strain>
    </source>
</reference>
<name>A0ABX6QMG3_9HYPH</name>